<evidence type="ECO:0000256" key="7">
    <source>
        <dbReference type="ARBA" id="ARBA00023177"/>
    </source>
</evidence>
<dbReference type="InterPro" id="IPR024041">
    <property type="entry name" value="NH4_transpt_AmtB-like_dom"/>
</dbReference>
<dbReference type="Pfam" id="PF00909">
    <property type="entry name" value="Ammonium_transp"/>
    <property type="match status" value="1"/>
</dbReference>
<dbReference type="GO" id="GO:0005886">
    <property type="term" value="C:plasma membrane"/>
    <property type="evidence" value="ECO:0007669"/>
    <property type="project" value="UniProtKB-SubCell"/>
</dbReference>
<keyword evidence="6 8" id="KW-0472">Membrane</keyword>
<keyword evidence="7 8" id="KW-0924">Ammonia transport</keyword>
<dbReference type="Gene3D" id="1.10.3430.10">
    <property type="entry name" value="Ammonium transporter AmtB like domains"/>
    <property type="match status" value="1"/>
</dbReference>
<evidence type="ECO:0000256" key="5">
    <source>
        <dbReference type="ARBA" id="ARBA00022989"/>
    </source>
</evidence>
<protein>
    <recommendedName>
        <fullName evidence="8">Ammonium transporter</fullName>
    </recommendedName>
</protein>
<gene>
    <name evidence="10" type="ORF">X805_11900</name>
</gene>
<feature type="transmembrane region" description="Helical" evidence="8">
    <location>
        <begin position="314"/>
        <end position="332"/>
    </location>
</feature>
<dbReference type="PANTHER" id="PTHR11730">
    <property type="entry name" value="AMMONIUM TRANSPORTER"/>
    <property type="match status" value="1"/>
</dbReference>
<dbReference type="PANTHER" id="PTHR11730:SF6">
    <property type="entry name" value="AMMONIUM TRANSPORTER"/>
    <property type="match status" value="1"/>
</dbReference>
<comment type="similarity">
    <text evidence="2 8">Belongs to the ammonia transporter channel (TC 1.A.11.2) family.</text>
</comment>
<keyword evidence="5 8" id="KW-1133">Transmembrane helix</keyword>
<sequence>MNLEMNEMINMTWVAICTALVFFMQAGFALVEGGLSRAKNSINVIMKIYLGTCLVGVGFWAAGYGLAFGSSQGGLIGTSLFAPEGLKAFDAVGLLYQMMFATTAVSIVSGAVAERMRYGAYLAFALLMSLLIYPAYAHWTWNPSGWLKTMGFVDLAGGGAVHAVGAWCALAGLLVLGPRLGRFGRNGEVRDIPGHNLPMVALGGFILWMGWFGFNGGSIGSLEGGQLGTVLLSTYLGGCAGGIGALTFMRLSSRPVLMSASVNGSLCGLASLTAGAATMSPVFAILTGLIAGAACTWGAEALRRLRIDDAVDAIAVHGIGGVWGLLAAGLFYQGDLFDGARVMVQLLGALATFAWAFPVAWLLFKLVDRLIGLRAPTLNEQRGLDATEHHEIGYPEFQDSPGQLHKET</sequence>
<evidence type="ECO:0000313" key="10">
    <source>
        <dbReference type="EMBL" id="KDB53354.1"/>
    </source>
</evidence>
<feature type="transmembrane region" description="Helical" evidence="8">
    <location>
        <begin position="118"/>
        <end position="136"/>
    </location>
</feature>
<keyword evidence="4 8" id="KW-0812">Transmembrane</keyword>
<evidence type="ECO:0000256" key="1">
    <source>
        <dbReference type="ARBA" id="ARBA00004141"/>
    </source>
</evidence>
<evidence type="ECO:0000256" key="2">
    <source>
        <dbReference type="ARBA" id="ARBA00005887"/>
    </source>
</evidence>
<dbReference type="GO" id="GO:0097272">
    <property type="term" value="P:ammonium homeostasis"/>
    <property type="evidence" value="ECO:0007669"/>
    <property type="project" value="TreeGrafter"/>
</dbReference>
<feature type="transmembrane region" description="Helical" evidence="8">
    <location>
        <begin position="344"/>
        <end position="364"/>
    </location>
</feature>
<dbReference type="GO" id="GO:0008519">
    <property type="term" value="F:ammonium channel activity"/>
    <property type="evidence" value="ECO:0007669"/>
    <property type="project" value="InterPro"/>
</dbReference>
<dbReference type="InterPro" id="IPR029020">
    <property type="entry name" value="Ammonium/urea_transptr"/>
</dbReference>
<evidence type="ECO:0000256" key="6">
    <source>
        <dbReference type="ARBA" id="ARBA00023136"/>
    </source>
</evidence>
<reference evidence="10 11" key="1">
    <citation type="journal article" date="2014" name="FEMS Microbiol. Ecol.">
        <title>Sphaerotilus natans encrusted with nanoball-shaped Fe(III) oxide minerals formed by nitrate-reducing mixotrophic Fe(II) oxidation.</title>
        <authorList>
            <person name="Park S."/>
            <person name="Kim D.H."/>
            <person name="Lee J.H."/>
            <person name="Hur H.G."/>
        </authorList>
    </citation>
    <scope>NUCLEOTIDE SEQUENCE [LARGE SCALE GENOMIC DNA]</scope>
    <source>
        <strain evidence="10 11">DSM 6575</strain>
    </source>
</reference>
<evidence type="ECO:0000259" key="9">
    <source>
        <dbReference type="Pfam" id="PF00909"/>
    </source>
</evidence>
<feature type="domain" description="Ammonium transporter AmtB-like" evidence="9">
    <location>
        <begin position="13"/>
        <end position="394"/>
    </location>
</feature>
<feature type="transmembrane region" description="Helical" evidence="8">
    <location>
        <begin position="88"/>
        <end position="111"/>
    </location>
</feature>
<dbReference type="NCBIfam" id="TIGR00836">
    <property type="entry name" value="amt"/>
    <property type="match status" value="1"/>
</dbReference>
<feature type="transmembrane region" description="Helical" evidence="8">
    <location>
        <begin position="226"/>
        <end position="249"/>
    </location>
</feature>
<feature type="transmembrane region" description="Helical" evidence="8">
    <location>
        <begin position="156"/>
        <end position="176"/>
    </location>
</feature>
<feature type="transmembrane region" description="Helical" evidence="8">
    <location>
        <begin position="282"/>
        <end position="302"/>
    </location>
</feature>
<proteinExistence type="inferred from homology"/>
<dbReference type="SUPFAM" id="SSF111352">
    <property type="entry name" value="Ammonium transporter"/>
    <property type="match status" value="1"/>
</dbReference>
<feature type="transmembrane region" description="Helical" evidence="8">
    <location>
        <begin position="197"/>
        <end position="214"/>
    </location>
</feature>
<name>A0A059KQ50_9BURK</name>
<keyword evidence="3 8" id="KW-0813">Transport</keyword>
<dbReference type="AlphaFoldDB" id="A0A059KQ50"/>
<organism evidence="10 11">
    <name type="scientific">Sphaerotilus natans subsp. natans DSM 6575</name>
    <dbReference type="NCBI Taxonomy" id="1286631"/>
    <lineage>
        <taxon>Bacteria</taxon>
        <taxon>Pseudomonadati</taxon>
        <taxon>Pseudomonadota</taxon>
        <taxon>Betaproteobacteria</taxon>
        <taxon>Burkholderiales</taxon>
        <taxon>Sphaerotilaceae</taxon>
        <taxon>Sphaerotilus</taxon>
    </lineage>
</organism>
<dbReference type="EMBL" id="AZRA01000027">
    <property type="protein sequence ID" value="KDB53354.1"/>
    <property type="molecule type" value="Genomic_DNA"/>
</dbReference>
<evidence type="ECO:0000256" key="4">
    <source>
        <dbReference type="ARBA" id="ARBA00022692"/>
    </source>
</evidence>
<evidence type="ECO:0000256" key="8">
    <source>
        <dbReference type="RuleBase" id="RU362002"/>
    </source>
</evidence>
<accession>A0A059KQ50</accession>
<dbReference type="PATRIC" id="fig|1286631.3.peg.1177"/>
<dbReference type="InterPro" id="IPR001905">
    <property type="entry name" value="Ammonium_transpt"/>
</dbReference>
<feature type="transmembrane region" description="Helical" evidence="8">
    <location>
        <begin position="12"/>
        <end position="36"/>
    </location>
</feature>
<keyword evidence="11" id="KW-1185">Reference proteome</keyword>
<dbReference type="eggNOG" id="COG0004">
    <property type="taxonomic scope" value="Bacteria"/>
</dbReference>
<feature type="transmembrane region" description="Helical" evidence="8">
    <location>
        <begin position="256"/>
        <end position="276"/>
    </location>
</feature>
<comment type="subcellular location">
    <subcellularLocation>
        <location evidence="8">Cell membrane</location>
        <topology evidence="8">Multi-pass membrane protein</topology>
    </subcellularLocation>
    <subcellularLocation>
        <location evidence="1">Membrane</location>
        <topology evidence="1">Multi-pass membrane protein</topology>
    </subcellularLocation>
</comment>
<dbReference type="STRING" id="34103.SAMN05421778_101101"/>
<evidence type="ECO:0000313" key="11">
    <source>
        <dbReference type="Proteomes" id="UP000026714"/>
    </source>
</evidence>
<feature type="transmembrane region" description="Helical" evidence="8">
    <location>
        <begin position="48"/>
        <end position="68"/>
    </location>
</feature>
<dbReference type="Proteomes" id="UP000026714">
    <property type="component" value="Unassembled WGS sequence"/>
</dbReference>
<comment type="caution">
    <text evidence="10">The sequence shown here is derived from an EMBL/GenBank/DDBJ whole genome shotgun (WGS) entry which is preliminary data.</text>
</comment>
<evidence type="ECO:0000256" key="3">
    <source>
        <dbReference type="ARBA" id="ARBA00022448"/>
    </source>
</evidence>